<dbReference type="PANTHER" id="PTHR34351">
    <property type="entry name" value="SLR1927 PROTEIN-RELATED"/>
    <property type="match status" value="1"/>
</dbReference>
<keyword evidence="1" id="KW-0472">Membrane</keyword>
<comment type="caution">
    <text evidence="2">The sequence shown here is derived from an EMBL/GenBank/DDBJ whole genome shotgun (WGS) entry which is preliminary data.</text>
</comment>
<dbReference type="PANTHER" id="PTHR34351:SF1">
    <property type="entry name" value="SLR1927 PROTEIN"/>
    <property type="match status" value="1"/>
</dbReference>
<accession>V2VYI7</accession>
<gene>
    <name evidence="2" type="ORF">P255_00945</name>
</gene>
<keyword evidence="1" id="KW-0812">Transmembrane</keyword>
<dbReference type="HOGENOM" id="CLU_054568_0_0_6"/>
<dbReference type="RefSeq" id="WP_004903966.1">
    <property type="nucleotide sequence ID" value="NZ_BBTI01000001.1"/>
</dbReference>
<dbReference type="STRING" id="396323.VH98_07260"/>
<evidence type="ECO:0000313" key="3">
    <source>
        <dbReference type="Proteomes" id="UP000018418"/>
    </source>
</evidence>
<dbReference type="EMBL" id="AYEU01000003">
    <property type="protein sequence ID" value="ESK52784.1"/>
    <property type="molecule type" value="Genomic_DNA"/>
</dbReference>
<dbReference type="Proteomes" id="UP000018418">
    <property type="component" value="Unassembled WGS sequence"/>
</dbReference>
<protein>
    <submittedName>
        <fullName evidence="2">Uncharacterized protein</fullName>
    </submittedName>
</protein>
<evidence type="ECO:0000256" key="1">
    <source>
        <dbReference type="SAM" id="Phobius"/>
    </source>
</evidence>
<organism evidence="2 3">
    <name type="scientific">Acinetobacter brisouii CIP 110357</name>
    <dbReference type="NCBI Taxonomy" id="1341683"/>
    <lineage>
        <taxon>Bacteria</taxon>
        <taxon>Pseudomonadati</taxon>
        <taxon>Pseudomonadota</taxon>
        <taxon>Gammaproteobacteria</taxon>
        <taxon>Moraxellales</taxon>
        <taxon>Moraxellaceae</taxon>
        <taxon>Acinetobacter</taxon>
    </lineage>
</organism>
<dbReference type="OrthoDB" id="5298497at2"/>
<proteinExistence type="predicted"/>
<name>V2VYI7_9GAMM</name>
<evidence type="ECO:0000313" key="2">
    <source>
        <dbReference type="EMBL" id="ESK52784.1"/>
    </source>
</evidence>
<keyword evidence="1" id="KW-1133">Transmembrane helix</keyword>
<sequence>MRQKILAWMSRRFQMQAEKQIKQRDILVFLHRDGILYGVLIVLTFIAGINYANNLVLSLCFLVSALLAMSFYLAFKQLHGLKIELLSDDDVGQVNQPFILRLRLHQPKASPRFLRIEIAEQTLYIMMKDVTQDIQISLHPEARGRYILPRCRIMATYPFGLVRAWTYLYFQHQVWVAPQAVQMQRESKLSHRHQQQNLEEFHDLRNYVDGDSLQRVSWKHVARDQGWFVKRFEQEPNLQIQIIEYSKMPSAMHEVRLSMMMALVEQCEQEKRAYGMLLPKAELVVGSGIRQYQQAKKFLAQA</sequence>
<dbReference type="AlphaFoldDB" id="V2VYI7"/>
<keyword evidence="3" id="KW-1185">Reference proteome</keyword>
<feature type="transmembrane region" description="Helical" evidence="1">
    <location>
        <begin position="29"/>
        <end position="49"/>
    </location>
</feature>
<dbReference type="PATRIC" id="fig|1341683.3.peg.938"/>
<reference evidence="2 3" key="1">
    <citation type="submission" date="2013-10" db="EMBL/GenBank/DDBJ databases">
        <title>The Genome Sequence of Acinetobacter brisouii CIP 110357.</title>
        <authorList>
            <consortium name="The Broad Institute Genomics Platform"/>
            <consortium name="The Broad Institute Genome Sequencing Center for Infectious Disease"/>
            <person name="Cerqueira G."/>
            <person name="Feldgarden M."/>
            <person name="Courvalin P."/>
            <person name="Grillot-Courvalin C."/>
            <person name="Clermont D."/>
            <person name="Rocha E."/>
            <person name="Yoon E.-J."/>
            <person name="Nemec A."/>
            <person name="Young S.K."/>
            <person name="Zeng Q."/>
            <person name="Gargeya S."/>
            <person name="Fitzgerald M."/>
            <person name="Abouelleil A."/>
            <person name="Alvarado L."/>
            <person name="Berlin A.M."/>
            <person name="Chapman S.B."/>
            <person name="Gainer-Dewar J."/>
            <person name="Goldberg J."/>
            <person name="Gnerre S."/>
            <person name="Griggs A."/>
            <person name="Gujja S."/>
            <person name="Hansen M."/>
            <person name="Howarth C."/>
            <person name="Imamovic A."/>
            <person name="Ireland A."/>
            <person name="Larimer J."/>
            <person name="McCowan C."/>
            <person name="Murphy C."/>
            <person name="Pearson M."/>
            <person name="Poon T.W."/>
            <person name="Priest M."/>
            <person name="Roberts A."/>
            <person name="Saif S."/>
            <person name="Shea T."/>
            <person name="Sykes S."/>
            <person name="Wortman J."/>
            <person name="Nusbaum C."/>
            <person name="Birren B."/>
        </authorList>
    </citation>
    <scope>NUCLEOTIDE SEQUENCE [LARGE SCALE GENOMIC DNA]</scope>
    <source>
        <strain evidence="2 3">CIP 110357</strain>
    </source>
</reference>
<feature type="transmembrane region" description="Helical" evidence="1">
    <location>
        <begin position="55"/>
        <end position="75"/>
    </location>
</feature>